<dbReference type="RefSeq" id="WP_202014822.1">
    <property type="nucleotide sequence ID" value="NZ_JAERRB010000013.1"/>
</dbReference>
<reference evidence="1 2" key="1">
    <citation type="submission" date="2021-01" db="EMBL/GenBank/DDBJ databases">
        <title>Chryseolinea sp. Jin1 Genome sequencing and assembly.</title>
        <authorList>
            <person name="Kim I."/>
        </authorList>
    </citation>
    <scope>NUCLEOTIDE SEQUENCE [LARGE SCALE GENOMIC DNA]</scope>
    <source>
        <strain evidence="1 2">Jin1</strain>
    </source>
</reference>
<dbReference type="Pfam" id="PF09357">
    <property type="entry name" value="RteC"/>
    <property type="match status" value="1"/>
</dbReference>
<evidence type="ECO:0000313" key="1">
    <source>
        <dbReference type="EMBL" id="MBL0744856.1"/>
    </source>
</evidence>
<dbReference type="InterPro" id="IPR018534">
    <property type="entry name" value="Tet_reg_excision_RteC"/>
</dbReference>
<protein>
    <submittedName>
        <fullName evidence="1">RteC domain-containing protein</fullName>
    </submittedName>
</protein>
<evidence type="ECO:0000313" key="2">
    <source>
        <dbReference type="Proteomes" id="UP000613030"/>
    </source>
</evidence>
<accession>A0ABS1KZG0</accession>
<sequence>MTILEFTDTLQTQMKQQADQIRSTHPESLTFAARMIPLVQDLIHDLQQFSYRYTFSDQLEEIKFFKESKPVLTSHYYYYKAEYSLCLFDSFKDSEARKKYYEGLLVKMERYARKNNEFYLYCMGGQTHFDDVYFTRKRTSFRGLIDQNFSTGYDDRLAKLLANELLKSTIQHRLTALDRPAGKPFDLNWTGKKSDAIELLVALHASGRINNGDIDVKKLVKAFEEMFNIRIDNHYDFIQKIRMRKGKQANFLDDLKSKFLLRLERMDD</sequence>
<keyword evidence="2" id="KW-1185">Reference proteome</keyword>
<proteinExistence type="predicted"/>
<comment type="caution">
    <text evidence="1">The sequence shown here is derived from an EMBL/GenBank/DDBJ whole genome shotgun (WGS) entry which is preliminary data.</text>
</comment>
<gene>
    <name evidence="1" type="ORF">JI741_26720</name>
</gene>
<organism evidence="1 2">
    <name type="scientific">Chryseolinea lacunae</name>
    <dbReference type="NCBI Taxonomy" id="2801331"/>
    <lineage>
        <taxon>Bacteria</taxon>
        <taxon>Pseudomonadati</taxon>
        <taxon>Bacteroidota</taxon>
        <taxon>Cytophagia</taxon>
        <taxon>Cytophagales</taxon>
        <taxon>Fulvivirgaceae</taxon>
        <taxon>Chryseolinea</taxon>
    </lineage>
</organism>
<dbReference type="Proteomes" id="UP000613030">
    <property type="component" value="Unassembled WGS sequence"/>
</dbReference>
<name>A0ABS1KZG0_9BACT</name>
<dbReference type="EMBL" id="JAERRB010000013">
    <property type="protein sequence ID" value="MBL0744856.1"/>
    <property type="molecule type" value="Genomic_DNA"/>
</dbReference>